<dbReference type="SUPFAM" id="SSF46689">
    <property type="entry name" value="Homeodomain-like"/>
    <property type="match status" value="1"/>
</dbReference>
<evidence type="ECO:0000259" key="3">
    <source>
        <dbReference type="PROSITE" id="PS50977"/>
    </source>
</evidence>
<dbReference type="PANTHER" id="PTHR43479:SF11">
    <property type="entry name" value="ACREF_ENVCD OPERON REPRESSOR-RELATED"/>
    <property type="match status" value="1"/>
</dbReference>
<sequence length="191" mass="22352">MGRPYTENERKELKQKIKTIAMQMFREQGFKNFRIQQLTKQVGISLGGFYTFYKDKESLYEEILRDEKNRIRQKIIMIIETEQQSPKIFFTDLANVILRKLASNKFYTDSHTGLLETLVWNDDPVTAEDNLDFIQQLRTIWTKQGTSLSSTDEQLASAVAMLAVLCAHKDKIGVGFDYWYALVEKMLLEYL</sequence>
<dbReference type="InterPro" id="IPR001647">
    <property type="entry name" value="HTH_TetR"/>
</dbReference>
<proteinExistence type="predicted"/>
<feature type="domain" description="HTH tetR-type" evidence="3">
    <location>
        <begin position="11"/>
        <end position="71"/>
    </location>
</feature>
<dbReference type="Pfam" id="PF00440">
    <property type="entry name" value="TetR_N"/>
    <property type="match status" value="1"/>
</dbReference>
<dbReference type="RefSeq" id="WP_210089554.1">
    <property type="nucleotide sequence ID" value="NZ_JAGGKG010000011.1"/>
</dbReference>
<name>A0ABS4FTS2_9BACL</name>
<keyword evidence="5" id="KW-1185">Reference proteome</keyword>
<keyword evidence="1 2" id="KW-0238">DNA-binding</keyword>
<evidence type="ECO:0000313" key="4">
    <source>
        <dbReference type="EMBL" id="MBP1905949.1"/>
    </source>
</evidence>
<evidence type="ECO:0000256" key="1">
    <source>
        <dbReference type="ARBA" id="ARBA00023125"/>
    </source>
</evidence>
<organism evidence="4 5">
    <name type="scientific">Paenibacillus turicensis</name>
    <dbReference type="NCBI Taxonomy" id="160487"/>
    <lineage>
        <taxon>Bacteria</taxon>
        <taxon>Bacillati</taxon>
        <taxon>Bacillota</taxon>
        <taxon>Bacilli</taxon>
        <taxon>Bacillales</taxon>
        <taxon>Paenibacillaceae</taxon>
        <taxon>Paenibacillus</taxon>
    </lineage>
</organism>
<dbReference type="Proteomes" id="UP001519272">
    <property type="component" value="Unassembled WGS sequence"/>
</dbReference>
<accession>A0ABS4FTS2</accession>
<feature type="DNA-binding region" description="H-T-H motif" evidence="2">
    <location>
        <begin position="34"/>
        <end position="53"/>
    </location>
</feature>
<evidence type="ECO:0000256" key="2">
    <source>
        <dbReference type="PROSITE-ProRule" id="PRU00335"/>
    </source>
</evidence>
<reference evidence="4 5" key="1">
    <citation type="submission" date="2021-03" db="EMBL/GenBank/DDBJ databases">
        <title>Genomic Encyclopedia of Type Strains, Phase IV (KMG-IV): sequencing the most valuable type-strain genomes for metagenomic binning, comparative biology and taxonomic classification.</title>
        <authorList>
            <person name="Goeker M."/>
        </authorList>
    </citation>
    <scope>NUCLEOTIDE SEQUENCE [LARGE SCALE GENOMIC DNA]</scope>
    <source>
        <strain evidence="4 5">DSM 14349</strain>
    </source>
</reference>
<protein>
    <submittedName>
        <fullName evidence="4">AcrR family transcriptional regulator</fullName>
    </submittedName>
</protein>
<dbReference type="InterPro" id="IPR009057">
    <property type="entry name" value="Homeodomain-like_sf"/>
</dbReference>
<dbReference type="Gene3D" id="1.10.357.10">
    <property type="entry name" value="Tetracycline Repressor, domain 2"/>
    <property type="match status" value="1"/>
</dbReference>
<gene>
    <name evidence="4" type="ORF">J2Z32_002597</name>
</gene>
<dbReference type="InterPro" id="IPR050624">
    <property type="entry name" value="HTH-type_Tx_Regulator"/>
</dbReference>
<dbReference type="PROSITE" id="PS50977">
    <property type="entry name" value="HTH_TETR_2"/>
    <property type="match status" value="1"/>
</dbReference>
<comment type="caution">
    <text evidence="4">The sequence shown here is derived from an EMBL/GenBank/DDBJ whole genome shotgun (WGS) entry which is preliminary data.</text>
</comment>
<dbReference type="PANTHER" id="PTHR43479">
    <property type="entry name" value="ACREF/ENVCD OPERON REPRESSOR-RELATED"/>
    <property type="match status" value="1"/>
</dbReference>
<dbReference type="EMBL" id="JAGGKG010000011">
    <property type="protein sequence ID" value="MBP1905949.1"/>
    <property type="molecule type" value="Genomic_DNA"/>
</dbReference>
<evidence type="ECO:0000313" key="5">
    <source>
        <dbReference type="Proteomes" id="UP001519272"/>
    </source>
</evidence>